<keyword evidence="5" id="KW-0540">Nuclease</keyword>
<evidence type="ECO:0000256" key="1">
    <source>
        <dbReference type="ARBA" id="ARBA00010923"/>
    </source>
</evidence>
<name>A0ABV1XUT3_9ACTN</name>
<dbReference type="RefSeq" id="WP_190072513.1">
    <property type="nucleotide sequence ID" value="NZ_BNBM01000010.1"/>
</dbReference>
<dbReference type="Pfam" id="PF01420">
    <property type="entry name" value="Methylase_S"/>
    <property type="match status" value="1"/>
</dbReference>
<evidence type="ECO:0000259" key="4">
    <source>
        <dbReference type="Pfam" id="PF01420"/>
    </source>
</evidence>
<gene>
    <name evidence="5" type="ORF">ABT384_22295</name>
</gene>
<dbReference type="GO" id="GO:0004519">
    <property type="term" value="F:endonuclease activity"/>
    <property type="evidence" value="ECO:0007669"/>
    <property type="project" value="UniProtKB-KW"/>
</dbReference>
<keyword evidence="2" id="KW-0680">Restriction system</keyword>
<dbReference type="InterPro" id="IPR044946">
    <property type="entry name" value="Restrct_endonuc_typeI_TRD_sf"/>
</dbReference>
<proteinExistence type="inferred from homology"/>
<feature type="domain" description="Type I restriction modification DNA specificity" evidence="4">
    <location>
        <begin position="110"/>
        <end position="273"/>
    </location>
</feature>
<comment type="caution">
    <text evidence="5">The sequence shown here is derived from an EMBL/GenBank/DDBJ whole genome shotgun (WGS) entry which is preliminary data.</text>
</comment>
<dbReference type="EMBL" id="JBEPFB010000010">
    <property type="protein sequence ID" value="MER7375367.1"/>
    <property type="molecule type" value="Genomic_DNA"/>
</dbReference>
<evidence type="ECO:0000256" key="3">
    <source>
        <dbReference type="ARBA" id="ARBA00023125"/>
    </source>
</evidence>
<comment type="similarity">
    <text evidence="1">Belongs to the type-I restriction system S methylase family.</text>
</comment>
<dbReference type="SUPFAM" id="SSF116734">
    <property type="entry name" value="DNA methylase specificity domain"/>
    <property type="match status" value="2"/>
</dbReference>
<dbReference type="EC" id="3.1.21.-" evidence="5"/>
<evidence type="ECO:0000313" key="5">
    <source>
        <dbReference type="EMBL" id="MER7375367.1"/>
    </source>
</evidence>
<dbReference type="Proteomes" id="UP001486207">
    <property type="component" value="Unassembled WGS sequence"/>
</dbReference>
<evidence type="ECO:0000256" key="2">
    <source>
        <dbReference type="ARBA" id="ARBA00022747"/>
    </source>
</evidence>
<sequence>MLSDKTLRLVVDQRTADTQFVNLSLASPAVRKQIAVAASGSSLSMQNISQAAVEGLRVVWPPLADQRRIVELLAALAEEERAIEASIAKGRLIRGEIMRKRLHDREGDWVAVGDVAVVSSGSTPSRSRKEYWSGGTVPWVRTAEINFSVINESGEYVTRKAVADTGLRVYPPGTVLLAMYGEGVTRGRTAILGVEATVNQAAAAIVCDPLRLNYRYLYYWLENSYDEIRKIGQGSNQTNLNGALVGSIRLPLPTVEVQQDLVAPIQAFDRKLAADAEELVKLRMFKQALTGDLLSGRVRMPAAA</sequence>
<keyword evidence="3" id="KW-0238">DNA-binding</keyword>
<dbReference type="PANTHER" id="PTHR30408:SF12">
    <property type="entry name" value="TYPE I RESTRICTION ENZYME MJAVIII SPECIFICITY SUBUNIT"/>
    <property type="match status" value="1"/>
</dbReference>
<dbReference type="PANTHER" id="PTHR30408">
    <property type="entry name" value="TYPE-1 RESTRICTION ENZYME ECOKI SPECIFICITY PROTEIN"/>
    <property type="match status" value="1"/>
</dbReference>
<keyword evidence="6" id="KW-1185">Reference proteome</keyword>
<dbReference type="GO" id="GO:0016787">
    <property type="term" value="F:hydrolase activity"/>
    <property type="evidence" value="ECO:0007669"/>
    <property type="project" value="UniProtKB-KW"/>
</dbReference>
<accession>A0ABV1XUT3</accession>
<keyword evidence="5" id="KW-0378">Hydrolase</keyword>
<organism evidence="5 6">
    <name type="scientific">Streptomyces lanatus</name>
    <dbReference type="NCBI Taxonomy" id="66900"/>
    <lineage>
        <taxon>Bacteria</taxon>
        <taxon>Bacillati</taxon>
        <taxon>Actinomycetota</taxon>
        <taxon>Actinomycetes</taxon>
        <taxon>Kitasatosporales</taxon>
        <taxon>Streptomycetaceae</taxon>
        <taxon>Streptomyces</taxon>
    </lineage>
</organism>
<dbReference type="InterPro" id="IPR000055">
    <property type="entry name" value="Restrct_endonuc_typeI_TRD"/>
</dbReference>
<evidence type="ECO:0000313" key="6">
    <source>
        <dbReference type="Proteomes" id="UP001486207"/>
    </source>
</evidence>
<protein>
    <submittedName>
        <fullName evidence="5">Restriction endonuclease subunit S</fullName>
        <ecNumber evidence="5">3.1.21.-</ecNumber>
    </submittedName>
</protein>
<dbReference type="InterPro" id="IPR052021">
    <property type="entry name" value="Type-I_RS_S_subunit"/>
</dbReference>
<dbReference type="Gene3D" id="3.90.220.20">
    <property type="entry name" value="DNA methylase specificity domains"/>
    <property type="match status" value="2"/>
</dbReference>
<reference evidence="5 6" key="1">
    <citation type="submission" date="2024-06" db="EMBL/GenBank/DDBJ databases">
        <title>The Natural Products Discovery Center: Release of the First 8490 Sequenced Strains for Exploring Actinobacteria Biosynthetic Diversity.</title>
        <authorList>
            <person name="Kalkreuter E."/>
            <person name="Kautsar S.A."/>
            <person name="Yang D."/>
            <person name="Bader C.D."/>
            <person name="Teijaro C.N."/>
            <person name="Fluegel L."/>
            <person name="Davis C.M."/>
            <person name="Simpson J.R."/>
            <person name="Lauterbach L."/>
            <person name="Steele A.D."/>
            <person name="Gui C."/>
            <person name="Meng S."/>
            <person name="Li G."/>
            <person name="Viehrig K."/>
            <person name="Ye F."/>
            <person name="Su P."/>
            <person name="Kiefer A.F."/>
            <person name="Nichols A."/>
            <person name="Cepeda A.J."/>
            <person name="Yan W."/>
            <person name="Fan B."/>
            <person name="Jiang Y."/>
            <person name="Adhikari A."/>
            <person name="Zheng C.-J."/>
            <person name="Schuster L."/>
            <person name="Cowan T.M."/>
            <person name="Smanski M.J."/>
            <person name="Chevrette M.G."/>
            <person name="De Carvalho L.P.S."/>
            <person name="Shen B."/>
        </authorList>
    </citation>
    <scope>NUCLEOTIDE SEQUENCE [LARGE SCALE GENOMIC DNA]</scope>
    <source>
        <strain evidence="5 6">NPDC000155</strain>
    </source>
</reference>
<keyword evidence="5" id="KW-0255">Endonuclease</keyword>